<evidence type="ECO:0000256" key="1">
    <source>
        <dbReference type="ARBA" id="ARBA00005254"/>
    </source>
</evidence>
<dbReference type="InterPro" id="IPR001753">
    <property type="entry name" value="Enoyl-CoA_hydra/iso"/>
</dbReference>
<dbReference type="InterPro" id="IPR014748">
    <property type="entry name" value="Enoyl-CoA_hydra_C"/>
</dbReference>
<dbReference type="GO" id="GO:0006635">
    <property type="term" value="P:fatty acid beta-oxidation"/>
    <property type="evidence" value="ECO:0007669"/>
    <property type="project" value="TreeGrafter"/>
</dbReference>
<comment type="catalytic activity">
    <reaction evidence="4">
        <text>a 4-saturated-(3S)-3-hydroxyacyl-CoA = a (3E)-enoyl-CoA + H2O</text>
        <dbReference type="Rhea" id="RHEA:20724"/>
        <dbReference type="ChEBI" id="CHEBI:15377"/>
        <dbReference type="ChEBI" id="CHEBI:58521"/>
        <dbReference type="ChEBI" id="CHEBI:137480"/>
        <dbReference type="EC" id="4.2.1.17"/>
    </reaction>
</comment>
<evidence type="ECO:0000256" key="2">
    <source>
        <dbReference type="ARBA" id="ARBA00023239"/>
    </source>
</evidence>
<comment type="similarity">
    <text evidence="1">Belongs to the enoyl-CoA hydratase/isomerase family.</text>
</comment>
<feature type="compositionally biased region" description="Basic and acidic residues" evidence="5">
    <location>
        <begin position="231"/>
        <end position="245"/>
    </location>
</feature>
<name>A0A5M3WZ56_9ACTN</name>
<evidence type="ECO:0000256" key="4">
    <source>
        <dbReference type="ARBA" id="ARBA00023717"/>
    </source>
</evidence>
<dbReference type="AlphaFoldDB" id="A0A5M3WZ56"/>
<evidence type="ECO:0000313" key="7">
    <source>
        <dbReference type="Proteomes" id="UP000331127"/>
    </source>
</evidence>
<dbReference type="Proteomes" id="UP000331127">
    <property type="component" value="Unassembled WGS sequence"/>
</dbReference>
<comment type="caution">
    <text evidence="6">The sequence shown here is derived from an EMBL/GenBank/DDBJ whole genome shotgun (WGS) entry which is preliminary data.</text>
</comment>
<dbReference type="PANTHER" id="PTHR11941:SF54">
    <property type="entry name" value="ENOYL-COA HYDRATASE, MITOCHONDRIAL"/>
    <property type="match status" value="1"/>
</dbReference>
<dbReference type="GO" id="GO:0004300">
    <property type="term" value="F:enoyl-CoA hydratase activity"/>
    <property type="evidence" value="ECO:0007669"/>
    <property type="project" value="UniProtKB-EC"/>
</dbReference>
<dbReference type="InterPro" id="IPR029045">
    <property type="entry name" value="ClpP/crotonase-like_dom_sf"/>
</dbReference>
<gene>
    <name evidence="6" type="ORF">Amac_083620</name>
</gene>
<protein>
    <submittedName>
        <fullName evidence="6">Enoyl-CoA hydratase</fullName>
    </submittedName>
</protein>
<accession>A0A5M3WZ56</accession>
<dbReference type="Gene3D" id="1.10.12.10">
    <property type="entry name" value="Lyase 2-enoyl-coa Hydratase, Chain A, domain 2"/>
    <property type="match status" value="1"/>
</dbReference>
<dbReference type="Gene3D" id="3.90.226.10">
    <property type="entry name" value="2-enoyl-CoA Hydratase, Chain A, domain 1"/>
    <property type="match status" value="1"/>
</dbReference>
<keyword evidence="2" id="KW-0456">Lyase</keyword>
<dbReference type="PANTHER" id="PTHR11941">
    <property type="entry name" value="ENOYL-COA HYDRATASE-RELATED"/>
    <property type="match status" value="1"/>
</dbReference>
<keyword evidence="7" id="KW-1185">Reference proteome</keyword>
<evidence type="ECO:0000256" key="5">
    <source>
        <dbReference type="SAM" id="MobiDB-lite"/>
    </source>
</evidence>
<dbReference type="SUPFAM" id="SSF52096">
    <property type="entry name" value="ClpP/crotonase"/>
    <property type="match status" value="1"/>
</dbReference>
<dbReference type="EMBL" id="BLAE01000064">
    <property type="protein sequence ID" value="GES14765.1"/>
    <property type="molecule type" value="Genomic_DNA"/>
</dbReference>
<evidence type="ECO:0000313" key="6">
    <source>
        <dbReference type="EMBL" id="GES14765.1"/>
    </source>
</evidence>
<proteinExistence type="inferred from homology"/>
<reference evidence="6 7" key="1">
    <citation type="submission" date="2019-10" db="EMBL/GenBank/DDBJ databases">
        <title>Whole genome shotgun sequence of Acrocarpospora macrocephala NBRC 16266.</title>
        <authorList>
            <person name="Ichikawa N."/>
            <person name="Kimura A."/>
            <person name="Kitahashi Y."/>
            <person name="Komaki H."/>
            <person name="Oguchi A."/>
        </authorList>
    </citation>
    <scope>NUCLEOTIDE SEQUENCE [LARGE SCALE GENOMIC DNA]</scope>
    <source>
        <strain evidence="6 7">NBRC 16266</strain>
    </source>
</reference>
<comment type="catalytic activity">
    <reaction evidence="3">
        <text>a (3S)-3-hydroxyacyl-CoA = a (2E)-enoyl-CoA + H2O</text>
        <dbReference type="Rhea" id="RHEA:16105"/>
        <dbReference type="ChEBI" id="CHEBI:15377"/>
        <dbReference type="ChEBI" id="CHEBI:57318"/>
        <dbReference type="ChEBI" id="CHEBI:58856"/>
        <dbReference type="EC" id="4.2.1.17"/>
    </reaction>
</comment>
<sequence length="251" mass="26858">MLVSLERVAHVGVITLRRADKRNALNFAMRQQLREAFDAFEADEELRCAVVAAEGPVFCAGGDMKEMADAALGEVPAEWMQLTGSTGALEKPTIAAVAGPALAGGFYLAQSCDLCVVGESATFAITEAKRGRGAPWATPLISMVPQRIMMELLLTGRPLSARRAYEVGLANAIVPDGQVLDAALQMAEEIAANAPLSVRAGKRMVGLAADLGPTMAREPSEWLFRKAYTSEDAREGPRAFAEKRAPVWKGR</sequence>
<dbReference type="OrthoDB" id="9775794at2"/>
<feature type="region of interest" description="Disordered" evidence="5">
    <location>
        <begin position="231"/>
        <end position="251"/>
    </location>
</feature>
<dbReference type="Pfam" id="PF00378">
    <property type="entry name" value="ECH_1"/>
    <property type="match status" value="1"/>
</dbReference>
<organism evidence="6 7">
    <name type="scientific">Acrocarpospora macrocephala</name>
    <dbReference type="NCBI Taxonomy" id="150177"/>
    <lineage>
        <taxon>Bacteria</taxon>
        <taxon>Bacillati</taxon>
        <taxon>Actinomycetota</taxon>
        <taxon>Actinomycetes</taxon>
        <taxon>Streptosporangiales</taxon>
        <taxon>Streptosporangiaceae</taxon>
        <taxon>Acrocarpospora</taxon>
    </lineage>
</organism>
<dbReference type="RefSeq" id="WP_155359924.1">
    <property type="nucleotide sequence ID" value="NZ_BAAAHL010000007.1"/>
</dbReference>
<dbReference type="CDD" id="cd06558">
    <property type="entry name" value="crotonase-like"/>
    <property type="match status" value="1"/>
</dbReference>
<evidence type="ECO:0000256" key="3">
    <source>
        <dbReference type="ARBA" id="ARBA00023709"/>
    </source>
</evidence>